<reference evidence="1" key="1">
    <citation type="journal article" date="2021" name="Proc. Natl. Acad. Sci. U.S.A.">
        <title>A Catalog of Tens of Thousands of Viruses from Human Metagenomes Reveals Hidden Associations with Chronic Diseases.</title>
        <authorList>
            <person name="Tisza M.J."/>
            <person name="Buck C.B."/>
        </authorList>
    </citation>
    <scope>NUCLEOTIDE SEQUENCE</scope>
    <source>
        <strain evidence="1">Ct6GI21</strain>
    </source>
</reference>
<organism evidence="1">
    <name type="scientific">Siphoviridae sp. ct6GI21</name>
    <dbReference type="NCBI Taxonomy" id="2825340"/>
    <lineage>
        <taxon>Viruses</taxon>
        <taxon>Duplodnaviria</taxon>
        <taxon>Heunggongvirae</taxon>
        <taxon>Uroviricota</taxon>
        <taxon>Caudoviricetes</taxon>
    </lineage>
</organism>
<protein>
    <submittedName>
        <fullName evidence="1">Z DNA-binding protein</fullName>
    </submittedName>
</protein>
<evidence type="ECO:0000313" key="1">
    <source>
        <dbReference type="EMBL" id="DAF89289.1"/>
    </source>
</evidence>
<keyword evidence="1" id="KW-0238">DNA-binding</keyword>
<sequence length="113" mass="12812">MGSYSKGFNTKETNDLKSIVLSRIPTRPTGVNSKDIARQTGINSRDVRFIIQMLRDDGEPICGTPHDGYWIAQYSDELNGSINKLKSQITTMHDTLDSLCKIRDFMRLQEMGK</sequence>
<dbReference type="EMBL" id="BK016005">
    <property type="protein sequence ID" value="DAF89289.1"/>
    <property type="molecule type" value="Genomic_DNA"/>
</dbReference>
<dbReference type="GO" id="GO:0003677">
    <property type="term" value="F:DNA binding"/>
    <property type="evidence" value="ECO:0007669"/>
    <property type="project" value="UniProtKB-KW"/>
</dbReference>
<accession>A0A8S5U491</accession>
<name>A0A8S5U491_9CAUD</name>
<proteinExistence type="predicted"/>